<dbReference type="EMBL" id="CP064782">
    <property type="protein sequence ID" value="QWT47788.1"/>
    <property type="molecule type" value="Genomic_DNA"/>
</dbReference>
<evidence type="ECO:0000313" key="3">
    <source>
        <dbReference type="Proteomes" id="UP000683428"/>
    </source>
</evidence>
<dbReference type="RefSeq" id="WP_216130288.1">
    <property type="nucleotide sequence ID" value="NZ_CP064782.1"/>
</dbReference>
<keyword evidence="3" id="KW-1185">Reference proteome</keyword>
<dbReference type="Pfam" id="PF21221">
    <property type="entry name" value="B_lactamase-like_C"/>
    <property type="match status" value="1"/>
</dbReference>
<dbReference type="Proteomes" id="UP000683428">
    <property type="component" value="Chromosome"/>
</dbReference>
<feature type="domain" description="Metallo-beta-lactamase" evidence="1">
    <location>
        <begin position="39"/>
        <end position="254"/>
    </location>
</feature>
<gene>
    <name evidence="2" type="ORF">Azoinq_07825</name>
</gene>
<dbReference type="InterPro" id="IPR050662">
    <property type="entry name" value="Sec-metab_biosynth-thioest"/>
</dbReference>
<dbReference type="PANTHER" id="PTHR23131:SF4">
    <property type="entry name" value="METALLO-BETA-LACTAMASE SUPERFAMILY POTEIN"/>
    <property type="match status" value="1"/>
</dbReference>
<sequence length="343" mass="37307">MTASPLHYPFPTPPAPGDLCPVAPGVFWLRLPLPFALDHINLWLLRDGDGWTLVDTGLGSATTQAQWEGVLARLDGPVTRIVVTHFHPDHLGQAAWLAERCGAAVWMTAGEFLTAHAVWQEVGGHGPAAMVAQFRDHGLDAARQSVQLQRGNVFRKGVPHLPATYRRLVDGERLEIDGQPWRVLVGHGHSPEHGALYAADANVLISGDMLLPRISTNVSVFAATPEDNALGRFLASLKKLEAAVGEDTLVLPSHGRPFVGVGPRVAALHEHHRERLAELEAACDTPQSAADLLPVLFPRELDAHQLMFAMGEAIAHLNYLDQAGRLVRTRGTDGVFRYCRSTN</sequence>
<dbReference type="SMART" id="SM00849">
    <property type="entry name" value="Lactamase_B"/>
    <property type="match status" value="1"/>
</dbReference>
<dbReference type="PANTHER" id="PTHR23131">
    <property type="entry name" value="ENDORIBONUCLEASE LACTB2"/>
    <property type="match status" value="1"/>
</dbReference>
<evidence type="ECO:0000313" key="2">
    <source>
        <dbReference type="EMBL" id="QWT47788.1"/>
    </source>
</evidence>
<organism evidence="2 3">
    <name type="scientific">Azospira inquinata</name>
    <dbReference type="NCBI Taxonomy" id="2785627"/>
    <lineage>
        <taxon>Bacteria</taxon>
        <taxon>Pseudomonadati</taxon>
        <taxon>Pseudomonadota</taxon>
        <taxon>Betaproteobacteria</taxon>
        <taxon>Rhodocyclales</taxon>
        <taxon>Rhodocyclaceae</taxon>
        <taxon>Azospira</taxon>
    </lineage>
</organism>
<evidence type="ECO:0000259" key="1">
    <source>
        <dbReference type="SMART" id="SM00849"/>
    </source>
</evidence>
<dbReference type="AlphaFoldDB" id="A0A975SK31"/>
<dbReference type="InterPro" id="IPR001279">
    <property type="entry name" value="Metallo-B-lactamas"/>
</dbReference>
<protein>
    <submittedName>
        <fullName evidence="2">MBL fold metallo-hydrolase</fullName>
    </submittedName>
</protein>
<dbReference type="InterPro" id="IPR048933">
    <property type="entry name" value="B_lactamase-like_C"/>
</dbReference>
<dbReference type="Pfam" id="PF00753">
    <property type="entry name" value="Lactamase_B"/>
    <property type="match status" value="1"/>
</dbReference>
<proteinExistence type="predicted"/>
<reference evidence="2" key="1">
    <citation type="submission" date="2020-11" db="EMBL/GenBank/DDBJ databases">
        <title>Azospira inquinata sp. nov.</title>
        <authorList>
            <person name="Moe W.M."/>
            <person name="Mikes M.C."/>
        </authorList>
    </citation>
    <scope>NUCLEOTIDE SEQUENCE</scope>
    <source>
        <strain evidence="2">Azo-3</strain>
    </source>
</reference>
<name>A0A975SK31_9RHOO</name>
<accession>A0A975SK31</accession>
<dbReference type="KEGG" id="aiq:Azoinq_07825"/>